<feature type="domain" description="GerMN" evidence="1">
    <location>
        <begin position="200"/>
        <end position="288"/>
    </location>
</feature>
<name>A0A644XFE5_9ZZZZ</name>
<evidence type="ECO:0000259" key="1">
    <source>
        <dbReference type="SMART" id="SM00909"/>
    </source>
</evidence>
<proteinExistence type="predicted"/>
<dbReference type="EMBL" id="VSSQ01002359">
    <property type="protein sequence ID" value="MPM14932.1"/>
    <property type="molecule type" value="Genomic_DNA"/>
</dbReference>
<dbReference type="SMART" id="SM00909">
    <property type="entry name" value="Germane"/>
    <property type="match status" value="2"/>
</dbReference>
<dbReference type="AlphaFoldDB" id="A0A644XFE5"/>
<sequence length="304" mass="32529">MKKYFAWITAACLLFLCACASTPERPQQSEDQAAYRLYFASRDDQIESAVGSESCELPETGDQVEEMMDLLLAGPTSQELASPFPEGVALKNWSLEDGVLKLNLSEQYNRLAGIGLTIADYCITLTMCQLPSINTVIISVEGELISFRDHQTLRVSDVLLSASDEEDGNITVTLYFPRQDGKDLGSEQRNLTVGKGVTTSTAVVTALLAGPTGKGLVSLMPKDTGLLDVRLENGVCYVNFSAAFAASPLKDDPQGALLLYSVVNTLGSLSGVEKVQLLVEGETIPSFGGVSTLSPLKADNSLNS</sequence>
<organism evidence="2">
    <name type="scientific">bioreactor metagenome</name>
    <dbReference type="NCBI Taxonomy" id="1076179"/>
    <lineage>
        <taxon>unclassified sequences</taxon>
        <taxon>metagenomes</taxon>
        <taxon>ecological metagenomes</taxon>
    </lineage>
</organism>
<gene>
    <name evidence="2" type="ORF">SDC9_61296</name>
</gene>
<evidence type="ECO:0000313" key="2">
    <source>
        <dbReference type="EMBL" id="MPM14932.1"/>
    </source>
</evidence>
<protein>
    <recommendedName>
        <fullName evidence="1">GerMN domain-containing protein</fullName>
    </recommendedName>
</protein>
<dbReference type="PROSITE" id="PS51257">
    <property type="entry name" value="PROKAR_LIPOPROTEIN"/>
    <property type="match status" value="1"/>
</dbReference>
<reference evidence="2" key="1">
    <citation type="submission" date="2019-08" db="EMBL/GenBank/DDBJ databases">
        <authorList>
            <person name="Kucharzyk K."/>
            <person name="Murdoch R.W."/>
            <person name="Higgins S."/>
            <person name="Loffler F."/>
        </authorList>
    </citation>
    <scope>NUCLEOTIDE SEQUENCE</scope>
</reference>
<comment type="caution">
    <text evidence="2">The sequence shown here is derived from an EMBL/GenBank/DDBJ whole genome shotgun (WGS) entry which is preliminary data.</text>
</comment>
<dbReference type="Pfam" id="PF10646">
    <property type="entry name" value="Germane"/>
    <property type="match status" value="2"/>
</dbReference>
<accession>A0A644XFE5</accession>
<dbReference type="InterPro" id="IPR019606">
    <property type="entry name" value="GerMN"/>
</dbReference>
<feature type="domain" description="GerMN" evidence="1">
    <location>
        <begin position="64"/>
        <end position="149"/>
    </location>
</feature>